<protein>
    <submittedName>
        <fullName evidence="1">Uncharacterized protein</fullName>
    </submittedName>
</protein>
<name>A0A0D0BXS0_9AGAR</name>
<dbReference type="EMBL" id="KN834814">
    <property type="protein sequence ID" value="KIK54624.1"/>
    <property type="molecule type" value="Genomic_DNA"/>
</dbReference>
<dbReference type="OrthoDB" id="10249672at2759"/>
<evidence type="ECO:0000313" key="2">
    <source>
        <dbReference type="Proteomes" id="UP000053593"/>
    </source>
</evidence>
<reference evidence="1 2" key="1">
    <citation type="submission" date="2014-04" db="EMBL/GenBank/DDBJ databases">
        <title>Evolutionary Origins and Diversification of the Mycorrhizal Mutualists.</title>
        <authorList>
            <consortium name="DOE Joint Genome Institute"/>
            <consortium name="Mycorrhizal Genomics Consortium"/>
            <person name="Kohler A."/>
            <person name="Kuo A."/>
            <person name="Nagy L.G."/>
            <person name="Floudas D."/>
            <person name="Copeland A."/>
            <person name="Barry K.W."/>
            <person name="Cichocki N."/>
            <person name="Veneault-Fourrey C."/>
            <person name="LaButti K."/>
            <person name="Lindquist E.A."/>
            <person name="Lipzen A."/>
            <person name="Lundell T."/>
            <person name="Morin E."/>
            <person name="Murat C."/>
            <person name="Riley R."/>
            <person name="Ohm R."/>
            <person name="Sun H."/>
            <person name="Tunlid A."/>
            <person name="Henrissat B."/>
            <person name="Grigoriev I.V."/>
            <person name="Hibbett D.S."/>
            <person name="Martin F."/>
        </authorList>
    </citation>
    <scope>NUCLEOTIDE SEQUENCE [LARGE SCALE GENOMIC DNA]</scope>
    <source>
        <strain evidence="1 2">FD-317 M1</strain>
    </source>
</reference>
<dbReference type="AlphaFoldDB" id="A0A0D0BXS0"/>
<dbReference type="HOGENOM" id="CLU_193166_0_0_1"/>
<organism evidence="1 2">
    <name type="scientific">Collybiopsis luxurians FD-317 M1</name>
    <dbReference type="NCBI Taxonomy" id="944289"/>
    <lineage>
        <taxon>Eukaryota</taxon>
        <taxon>Fungi</taxon>
        <taxon>Dikarya</taxon>
        <taxon>Basidiomycota</taxon>
        <taxon>Agaricomycotina</taxon>
        <taxon>Agaricomycetes</taxon>
        <taxon>Agaricomycetidae</taxon>
        <taxon>Agaricales</taxon>
        <taxon>Marasmiineae</taxon>
        <taxon>Omphalotaceae</taxon>
        <taxon>Collybiopsis</taxon>
        <taxon>Collybiopsis luxurians</taxon>
    </lineage>
</organism>
<keyword evidence="2" id="KW-1185">Reference proteome</keyword>
<accession>A0A0D0BXS0</accession>
<evidence type="ECO:0000313" key="1">
    <source>
        <dbReference type="EMBL" id="KIK54624.1"/>
    </source>
</evidence>
<proteinExistence type="predicted"/>
<gene>
    <name evidence="1" type="ORF">GYMLUDRAFT_176967</name>
</gene>
<sequence length="69" mass="7796">TVNRRTLPFSETAILREMLPYLRKTLNLVDAEILCVDPSYAKEREAGYTKLIVDSSEPGSPALLVYTYC</sequence>
<feature type="non-terminal residue" evidence="1">
    <location>
        <position position="1"/>
    </location>
</feature>
<dbReference type="Proteomes" id="UP000053593">
    <property type="component" value="Unassembled WGS sequence"/>
</dbReference>